<evidence type="ECO:0000313" key="3">
    <source>
        <dbReference type="Proteomes" id="UP000823388"/>
    </source>
</evidence>
<protein>
    <submittedName>
        <fullName evidence="2">Uncharacterized protein</fullName>
    </submittedName>
</protein>
<dbReference type="EMBL" id="CM029042">
    <property type="protein sequence ID" value="KAG2615843.1"/>
    <property type="molecule type" value="Genomic_DNA"/>
</dbReference>
<evidence type="ECO:0000313" key="2">
    <source>
        <dbReference type="EMBL" id="KAG2615843.1"/>
    </source>
</evidence>
<keyword evidence="3" id="KW-1185">Reference proteome</keyword>
<sequence length="107" mass="11313">MPMAYEIAERAVNEARSSAAVLDASSVVVNLIVKNLEKWMSSPTNGMLLTAGREIDVMKGSGAADDAKVEVGVGDETSESKETDGMKQEDVETAVLHTDDEAQQVAA</sequence>
<dbReference type="Proteomes" id="UP000823388">
    <property type="component" value="Chromosome 3N"/>
</dbReference>
<accession>A0A8T0U431</accession>
<gene>
    <name evidence="2" type="ORF">PVAP13_3NG052627</name>
</gene>
<comment type="caution">
    <text evidence="2">The sequence shown here is derived from an EMBL/GenBank/DDBJ whole genome shotgun (WGS) entry which is preliminary data.</text>
</comment>
<dbReference type="AlphaFoldDB" id="A0A8T0U431"/>
<dbReference type="EMBL" id="CM029042">
    <property type="protein sequence ID" value="KAG2615844.1"/>
    <property type="molecule type" value="Genomic_DNA"/>
</dbReference>
<feature type="compositionally biased region" description="Basic and acidic residues" evidence="1">
    <location>
        <begin position="78"/>
        <end position="90"/>
    </location>
</feature>
<organism evidence="2 3">
    <name type="scientific">Panicum virgatum</name>
    <name type="common">Blackwell switchgrass</name>
    <dbReference type="NCBI Taxonomy" id="38727"/>
    <lineage>
        <taxon>Eukaryota</taxon>
        <taxon>Viridiplantae</taxon>
        <taxon>Streptophyta</taxon>
        <taxon>Embryophyta</taxon>
        <taxon>Tracheophyta</taxon>
        <taxon>Spermatophyta</taxon>
        <taxon>Magnoliopsida</taxon>
        <taxon>Liliopsida</taxon>
        <taxon>Poales</taxon>
        <taxon>Poaceae</taxon>
        <taxon>PACMAD clade</taxon>
        <taxon>Panicoideae</taxon>
        <taxon>Panicodae</taxon>
        <taxon>Paniceae</taxon>
        <taxon>Panicinae</taxon>
        <taxon>Panicum</taxon>
        <taxon>Panicum sect. Hiantes</taxon>
    </lineage>
</organism>
<name>A0A8T0U431_PANVG</name>
<reference evidence="2 3" key="1">
    <citation type="submission" date="2020-05" db="EMBL/GenBank/DDBJ databases">
        <title>WGS assembly of Panicum virgatum.</title>
        <authorList>
            <person name="Lovell J.T."/>
            <person name="Jenkins J."/>
            <person name="Shu S."/>
            <person name="Juenger T.E."/>
            <person name="Schmutz J."/>
        </authorList>
    </citation>
    <scope>NUCLEOTIDE SEQUENCE</scope>
    <source>
        <strain evidence="2">AP13</strain>
        <strain evidence="3">cv. AP13</strain>
    </source>
</reference>
<evidence type="ECO:0000256" key="1">
    <source>
        <dbReference type="SAM" id="MobiDB-lite"/>
    </source>
</evidence>
<feature type="region of interest" description="Disordered" evidence="1">
    <location>
        <begin position="70"/>
        <end position="107"/>
    </location>
</feature>
<proteinExistence type="predicted"/>